<feature type="domain" description="Peptidase M24" evidence="1">
    <location>
        <begin position="169"/>
        <end position="377"/>
    </location>
</feature>
<dbReference type="Pfam" id="PF00557">
    <property type="entry name" value="Peptidase_M24"/>
    <property type="match status" value="1"/>
</dbReference>
<proteinExistence type="predicted"/>
<comment type="caution">
    <text evidence="3">The sequence shown here is derived from an EMBL/GenBank/DDBJ whole genome shotgun (WGS) entry which is preliminary data.</text>
</comment>
<dbReference type="EMBL" id="JAHWQX010000001">
    <property type="protein sequence ID" value="MBW3096196.1"/>
    <property type="molecule type" value="Genomic_DNA"/>
</dbReference>
<dbReference type="InterPro" id="IPR000994">
    <property type="entry name" value="Pept_M24"/>
</dbReference>
<dbReference type="InterPro" id="IPR000587">
    <property type="entry name" value="Creatinase_N"/>
</dbReference>
<dbReference type="Proteomes" id="UP001430804">
    <property type="component" value="Unassembled WGS sequence"/>
</dbReference>
<dbReference type="PANTHER" id="PTHR46112">
    <property type="entry name" value="AMINOPEPTIDASE"/>
    <property type="match status" value="1"/>
</dbReference>
<dbReference type="Pfam" id="PF01321">
    <property type="entry name" value="Creatinase_N"/>
    <property type="match status" value="1"/>
</dbReference>
<evidence type="ECO:0000313" key="4">
    <source>
        <dbReference type="Proteomes" id="UP001430804"/>
    </source>
</evidence>
<evidence type="ECO:0000259" key="2">
    <source>
        <dbReference type="Pfam" id="PF01321"/>
    </source>
</evidence>
<dbReference type="CDD" id="cd01066">
    <property type="entry name" value="APP_MetAP"/>
    <property type="match status" value="1"/>
</dbReference>
<gene>
    <name evidence="3" type="primary">doeA</name>
    <name evidence="3" type="ORF">KY465_02755</name>
</gene>
<dbReference type="PANTHER" id="PTHR46112:SF2">
    <property type="entry name" value="XAA-PRO AMINOPEPTIDASE P-RELATED"/>
    <property type="match status" value="1"/>
</dbReference>
<evidence type="ECO:0000313" key="3">
    <source>
        <dbReference type="EMBL" id="MBW3096196.1"/>
    </source>
</evidence>
<evidence type="ECO:0000259" key="1">
    <source>
        <dbReference type="Pfam" id="PF00557"/>
    </source>
</evidence>
<name>A0ABS6WJS5_9HYPH</name>
<organism evidence="3 4">
    <name type="scientific">Pseudohoeflea coraliihabitans</name>
    <dbReference type="NCBI Taxonomy" id="2860393"/>
    <lineage>
        <taxon>Bacteria</taxon>
        <taxon>Pseudomonadati</taxon>
        <taxon>Pseudomonadota</taxon>
        <taxon>Alphaproteobacteria</taxon>
        <taxon>Hyphomicrobiales</taxon>
        <taxon>Rhizobiaceae</taxon>
        <taxon>Pseudohoeflea</taxon>
    </lineage>
</organism>
<dbReference type="GO" id="GO:0016787">
    <property type="term" value="F:hydrolase activity"/>
    <property type="evidence" value="ECO:0007669"/>
    <property type="project" value="UniProtKB-KW"/>
</dbReference>
<protein>
    <submittedName>
        <fullName evidence="3">Ectoine hydrolase DoeA</fullName>
        <ecNumber evidence="3">3.5.4.44</ecNumber>
    </submittedName>
</protein>
<dbReference type="NCBIfam" id="TIGR02993">
    <property type="entry name" value="ectoine_eutD"/>
    <property type="match status" value="1"/>
</dbReference>
<reference evidence="3" key="1">
    <citation type="submission" date="2021-07" db="EMBL/GenBank/DDBJ databases">
        <title>Pseudohoeflea marina sp. nov. a polyhydroxyalcanoate-producing bacterium.</title>
        <authorList>
            <person name="Zheng W."/>
            <person name="Yu S."/>
            <person name="Huang Y."/>
        </authorList>
    </citation>
    <scope>NUCLEOTIDE SEQUENCE</scope>
    <source>
        <strain evidence="3">DP4N28-3</strain>
    </source>
</reference>
<accession>A0ABS6WJS5</accession>
<dbReference type="InterPro" id="IPR050659">
    <property type="entry name" value="Peptidase_M24B"/>
</dbReference>
<dbReference type="EC" id="3.5.4.44" evidence="3"/>
<feature type="domain" description="Creatinase N-terminal" evidence="2">
    <location>
        <begin position="16"/>
        <end position="160"/>
    </location>
</feature>
<keyword evidence="3" id="KW-0378">Hydrolase</keyword>
<keyword evidence="4" id="KW-1185">Reference proteome</keyword>
<dbReference type="RefSeq" id="WP_219158193.1">
    <property type="nucleotide sequence ID" value="NZ_JAHWQX010000001.1"/>
</dbReference>
<dbReference type="InterPro" id="IPR014335">
    <property type="entry name" value="Ectoine_EutD"/>
</dbReference>
<sequence length="395" mass="44734">MSAPQLAFSRSEFSTRIAKTRAAMEAKEIDILICSDPSNMAWLTGYDGWSFYVHQAVIVGPDGDPVWFGRGQDRNGAKRTCFMAEEDMIGYPDHYVQSEVCHPMEYLAGKLEERGWGNKRIGVEMDNYWFSAKAFQVLQQELPNARFSDATALVNWQRAVKSTQELLYMHRAARIVERMHQRIYDKVEPGIRKCDLVADIYDAALRFDSDYGFGGDYPALVPLLPSGIDASAPHLTWNDEPLRLGEGTFFEIAGVYRRYHCPLSRTVFLGKPTETFLNAEQAVLEGMEAGLEMARAGNLCEDVAKAFYAVLKKYGISKDNRTGYPIGLSYPPDWGERTMSLRTGDKTVLEENMTFHFMTGLWMEDWGFEITESIIIGENGPECLANVPRKLFVKE</sequence>